<keyword evidence="1" id="KW-1133">Transmembrane helix</keyword>
<proteinExistence type="predicted"/>
<dbReference type="EMBL" id="JBHUHF010000001">
    <property type="protein sequence ID" value="MFD2024716.1"/>
    <property type="molecule type" value="Genomic_DNA"/>
</dbReference>
<organism evidence="2 3">
    <name type="scientific">Promicromonospora aerolata</name>
    <dbReference type="NCBI Taxonomy" id="195749"/>
    <lineage>
        <taxon>Bacteria</taxon>
        <taxon>Bacillati</taxon>
        <taxon>Actinomycetota</taxon>
        <taxon>Actinomycetes</taxon>
        <taxon>Micrococcales</taxon>
        <taxon>Promicromonosporaceae</taxon>
        <taxon>Promicromonospora</taxon>
    </lineage>
</organism>
<dbReference type="Proteomes" id="UP001597338">
    <property type="component" value="Unassembled WGS sequence"/>
</dbReference>
<gene>
    <name evidence="2" type="ORF">ACFSL2_04255</name>
</gene>
<keyword evidence="1" id="KW-0472">Membrane</keyword>
<dbReference type="RefSeq" id="WP_377196646.1">
    <property type="nucleotide sequence ID" value="NZ_JBHUHF010000001.1"/>
</dbReference>
<name>A0ABW4V4E5_9MICO</name>
<accession>A0ABW4V4E5</accession>
<feature type="transmembrane region" description="Helical" evidence="1">
    <location>
        <begin position="81"/>
        <end position="104"/>
    </location>
</feature>
<protein>
    <submittedName>
        <fullName evidence="2">DUF1761 domain-containing protein</fullName>
    </submittedName>
</protein>
<feature type="transmembrane region" description="Helical" evidence="1">
    <location>
        <begin position="116"/>
        <end position="137"/>
    </location>
</feature>
<feature type="transmembrane region" description="Helical" evidence="1">
    <location>
        <begin position="6"/>
        <end position="27"/>
    </location>
</feature>
<keyword evidence="1" id="KW-0812">Transmembrane</keyword>
<dbReference type="Pfam" id="PF08570">
    <property type="entry name" value="DUF1761"/>
    <property type="match status" value="1"/>
</dbReference>
<evidence type="ECO:0000313" key="3">
    <source>
        <dbReference type="Proteomes" id="UP001597338"/>
    </source>
</evidence>
<feature type="transmembrane region" description="Helical" evidence="1">
    <location>
        <begin position="48"/>
        <end position="75"/>
    </location>
</feature>
<evidence type="ECO:0000313" key="2">
    <source>
        <dbReference type="EMBL" id="MFD2024716.1"/>
    </source>
</evidence>
<comment type="caution">
    <text evidence="2">The sequence shown here is derived from an EMBL/GenBank/DDBJ whole genome shotgun (WGS) entry which is preliminary data.</text>
</comment>
<keyword evidence="3" id="KW-1185">Reference proteome</keyword>
<reference evidence="3" key="1">
    <citation type="journal article" date="2019" name="Int. J. Syst. Evol. Microbiol.">
        <title>The Global Catalogue of Microorganisms (GCM) 10K type strain sequencing project: providing services to taxonomists for standard genome sequencing and annotation.</title>
        <authorList>
            <consortium name="The Broad Institute Genomics Platform"/>
            <consortium name="The Broad Institute Genome Sequencing Center for Infectious Disease"/>
            <person name="Wu L."/>
            <person name="Ma J."/>
        </authorList>
    </citation>
    <scope>NUCLEOTIDE SEQUENCE [LARGE SCALE GENOMIC DNA]</scope>
    <source>
        <strain evidence="3">CCM 7043</strain>
    </source>
</reference>
<dbReference type="InterPro" id="IPR013879">
    <property type="entry name" value="DUF1761"/>
</dbReference>
<sequence>MIPEVNYWAVIVATVSTVVVGAVWYTPKVFGGRWTELTRVGPKSPNQPTVWPSVVAVLGGFVTAWVLAGAAYISWEFYEGTFLMAAIVTAVLLWIGFTVARFAVHDAFEGRPAALTILNLGHELVTILVIAVIIGVWPPAGV</sequence>
<evidence type="ECO:0000256" key="1">
    <source>
        <dbReference type="SAM" id="Phobius"/>
    </source>
</evidence>